<name>D5ZT02_STRV1</name>
<dbReference type="AlphaFoldDB" id="D5ZT02"/>
<reference evidence="3" key="1">
    <citation type="submission" date="2008-12" db="EMBL/GenBank/DDBJ databases">
        <title>Annotation of Streptomyces ghanaensis ATCC 14672.</title>
        <authorList>
            <consortium name="The Broad Institute Genome Sequencing Platform"/>
            <consortium name="Broad Institute Microbial Sequencing Center"/>
            <person name="Fischbach M."/>
            <person name="Ward D."/>
            <person name="Young S."/>
            <person name="Kodira C.D."/>
            <person name="Zeng Q."/>
            <person name="Koehrsen M."/>
            <person name="Godfrey P."/>
            <person name="Alvarado L."/>
            <person name="Berlin A.M."/>
            <person name="Borenstein D."/>
            <person name="Chen Z."/>
            <person name="Engels R."/>
            <person name="Freedman E."/>
            <person name="Gellesch M."/>
            <person name="Goldberg J."/>
            <person name="Griggs A."/>
            <person name="Gujja S."/>
            <person name="Heiman D.I."/>
            <person name="Hepburn T.A."/>
            <person name="Howarth C."/>
            <person name="Jen D."/>
            <person name="Larson L."/>
            <person name="Lewis B."/>
            <person name="Mehta T."/>
            <person name="Park D."/>
            <person name="Pearson M."/>
            <person name="Roberts A."/>
            <person name="Saif S."/>
            <person name="Shea T.D."/>
            <person name="Shenoy N."/>
            <person name="Sisk P."/>
            <person name="Stolte C."/>
            <person name="Sykes S.N."/>
            <person name="Walk T."/>
            <person name="White J."/>
            <person name="Yandava C."/>
            <person name="Straight P."/>
            <person name="Clardy J."/>
            <person name="Hung D."/>
            <person name="Kolter R."/>
            <person name="Mekalanos J."/>
            <person name="Walker S."/>
            <person name="Walsh C.T."/>
            <person name="Wieland B.L.C."/>
            <person name="Ilzarbe M."/>
            <person name="Galagan J."/>
            <person name="Nusbaum C."/>
            <person name="Birren B."/>
        </authorList>
    </citation>
    <scope>NUCLEOTIDE SEQUENCE [LARGE SCALE GENOMIC DNA]</scope>
    <source>
        <strain evidence="3">ATCC 14672 / DSM 40746 / JCM 4963 / KCTC 9882 / NRRL B-12104 / FH 1290</strain>
    </source>
</reference>
<dbReference type="EMBL" id="DS999641">
    <property type="protein sequence ID" value="EFE66703.2"/>
    <property type="molecule type" value="Genomic_DNA"/>
</dbReference>
<dbReference type="Proteomes" id="UP000003824">
    <property type="component" value="Unassembled WGS sequence"/>
</dbReference>
<proteinExistence type="predicted"/>
<feature type="region of interest" description="Disordered" evidence="1">
    <location>
        <begin position="1"/>
        <end position="54"/>
    </location>
</feature>
<sequence>MPASSPVALRHRALTSGTPLTPSRFPAPRQFLPRRSRTPGAGADHRVGAGPRPVAAAPIRGVPVLIAPPDLAVITRMSAPGRRVVAL</sequence>
<evidence type="ECO:0000313" key="2">
    <source>
        <dbReference type="EMBL" id="EFE66703.2"/>
    </source>
</evidence>
<gene>
    <name evidence="2" type="ORF">SSFG_01952</name>
</gene>
<protein>
    <submittedName>
        <fullName evidence="2">Predicted protein</fullName>
    </submittedName>
</protein>
<accession>D5ZT02</accession>
<organism evidence="2 3">
    <name type="scientific">Streptomyces viridosporus (strain ATCC 14672 / DSM 40746 / JCM 4963 / KCTC 9882 / NRRL B-12104 / FH 1290)</name>
    <name type="common">Streptomyces ghanaensis</name>
    <dbReference type="NCBI Taxonomy" id="566461"/>
    <lineage>
        <taxon>Bacteria</taxon>
        <taxon>Bacillati</taxon>
        <taxon>Actinomycetota</taxon>
        <taxon>Actinomycetes</taxon>
        <taxon>Kitasatosporales</taxon>
        <taxon>Streptomycetaceae</taxon>
        <taxon>Streptomyces</taxon>
    </lineage>
</organism>
<evidence type="ECO:0000256" key="1">
    <source>
        <dbReference type="SAM" id="MobiDB-lite"/>
    </source>
</evidence>
<evidence type="ECO:0000313" key="3">
    <source>
        <dbReference type="Proteomes" id="UP000003824"/>
    </source>
</evidence>